<reference evidence="2" key="1">
    <citation type="submission" date="2022-09" db="EMBL/GenBank/DDBJ databases">
        <title>Fusarium specimens isolated from Avocado Roots.</title>
        <authorList>
            <person name="Stajich J."/>
            <person name="Roper C."/>
            <person name="Heimlech-Rivalta G."/>
        </authorList>
    </citation>
    <scope>NUCLEOTIDE SEQUENCE</scope>
    <source>
        <strain evidence="2">CF00095</strain>
    </source>
</reference>
<comment type="caution">
    <text evidence="2">The sequence shown here is derived from an EMBL/GenBank/DDBJ whole genome shotgun (WGS) entry which is preliminary data.</text>
</comment>
<dbReference type="SUPFAM" id="SSF81383">
    <property type="entry name" value="F-box domain"/>
    <property type="match status" value="1"/>
</dbReference>
<dbReference type="EMBL" id="JAOQBH010000019">
    <property type="protein sequence ID" value="KAJ4122797.1"/>
    <property type="molecule type" value="Genomic_DNA"/>
</dbReference>
<feature type="domain" description="F-box" evidence="1">
    <location>
        <begin position="6"/>
        <end position="50"/>
    </location>
</feature>
<dbReference type="InterPro" id="IPR001810">
    <property type="entry name" value="F-box_dom"/>
</dbReference>
<evidence type="ECO:0000313" key="3">
    <source>
        <dbReference type="Proteomes" id="UP001152024"/>
    </source>
</evidence>
<protein>
    <recommendedName>
        <fullName evidence="1">F-box domain-containing protein</fullName>
    </recommendedName>
</protein>
<evidence type="ECO:0000259" key="1">
    <source>
        <dbReference type="PROSITE" id="PS50181"/>
    </source>
</evidence>
<organism evidence="2 3">
    <name type="scientific">Fusarium equiseti</name>
    <name type="common">Fusarium scirpi</name>
    <dbReference type="NCBI Taxonomy" id="61235"/>
    <lineage>
        <taxon>Eukaryota</taxon>
        <taxon>Fungi</taxon>
        <taxon>Dikarya</taxon>
        <taxon>Ascomycota</taxon>
        <taxon>Pezizomycotina</taxon>
        <taxon>Sordariomycetes</taxon>
        <taxon>Hypocreomycetidae</taxon>
        <taxon>Hypocreales</taxon>
        <taxon>Nectriaceae</taxon>
        <taxon>Fusarium</taxon>
        <taxon>Fusarium incarnatum-equiseti species complex</taxon>
    </lineage>
</organism>
<dbReference type="PROSITE" id="PS50181">
    <property type="entry name" value="FBOX"/>
    <property type="match status" value="1"/>
</dbReference>
<evidence type="ECO:0000313" key="2">
    <source>
        <dbReference type="EMBL" id="KAJ4122797.1"/>
    </source>
</evidence>
<dbReference type="InterPro" id="IPR036047">
    <property type="entry name" value="F-box-like_dom_sf"/>
</dbReference>
<sequence length="533" mass="61559">MADLTVSYLLQLPRELQDAIFTFLKPDDIKNLRTTCSALAKALPLHFDRVFISANSLNIQVFNAIASHETFRHQVSEIIWDDARLVTGFELAQGQGLEECEINKDTQDGVPVWFIQGRWDYGDPGTYIYPENHLGIKESWAYYKPLLDDQQQVLSSNLDLEAFKFGLRQFTSLKRVTITPATHGTHWRTLYRTPMIRAFPPGLDYPLPKAWPYFDDDMKIDVLPWVSDGNDRPYQMIYGNECTADEYRAKWRGFQLVTRALAEYKDHGITELVIGGHEIQSGLNARLFDQWSPEYDDLVALLKRPGFRHLELDLFTGLLLEDHDSYSFKTGLLHDALAQAKELEYLCLRSSTYITNGVPELLTSEDEEDWDVCSLQSIFPVDHWPRLQHFGISNMLVDPDDLIGLLASLPASLRSLELSHLGLRSHEYSDIMRAMRDVLDWRSRSPGERPQVRMAVTPDDVCSIGYGMYVEVNDTINSYLYGGGENPFPEDRSWLYRDEGGVQRDLFNPQFRLPYTDFYSPWKIEQRNEDRDR</sequence>
<dbReference type="Proteomes" id="UP001152024">
    <property type="component" value="Unassembled WGS sequence"/>
</dbReference>
<accession>A0ABQ8R1U4</accession>
<keyword evidence="3" id="KW-1185">Reference proteome</keyword>
<gene>
    <name evidence="2" type="ORF">NW768_010242</name>
</gene>
<proteinExistence type="predicted"/>
<name>A0ABQ8R1U4_FUSEQ</name>